<protein>
    <submittedName>
        <fullName evidence="2">HypC/HybG/HupF family hydrogenase formation chaperone</fullName>
    </submittedName>
</protein>
<gene>
    <name evidence="2" type="ORF">J4215_03915</name>
</gene>
<proteinExistence type="inferred from homology"/>
<dbReference type="InterPro" id="IPR019812">
    <property type="entry name" value="Hydgase_assmbl_chp_CS"/>
</dbReference>
<dbReference type="SUPFAM" id="SSF159127">
    <property type="entry name" value="HupF/HypC-like"/>
    <property type="match status" value="1"/>
</dbReference>
<evidence type="ECO:0000256" key="1">
    <source>
        <dbReference type="ARBA" id="ARBA00006018"/>
    </source>
</evidence>
<dbReference type="Proteomes" id="UP000675968">
    <property type="component" value="Unassembled WGS sequence"/>
</dbReference>
<accession>A0A8T4L718</accession>
<dbReference type="AlphaFoldDB" id="A0A8T4L718"/>
<dbReference type="InterPro" id="IPR001109">
    <property type="entry name" value="Hydrogenase_HupF/HypC"/>
</dbReference>
<evidence type="ECO:0000313" key="3">
    <source>
        <dbReference type="Proteomes" id="UP000675968"/>
    </source>
</evidence>
<sequence>MCLGIPGKIEELDDVFAVVRIGRVRRKVLNTVAAKKGDFVLVWQNSVVERLEEKAAKEMATILSGRIKKKSKRR</sequence>
<dbReference type="Gene3D" id="2.30.30.140">
    <property type="match status" value="1"/>
</dbReference>
<dbReference type="PROSITE" id="PS01097">
    <property type="entry name" value="HUPF_HYPC"/>
    <property type="match status" value="1"/>
</dbReference>
<comment type="similarity">
    <text evidence="1">Belongs to the HupF/HypC family.</text>
</comment>
<dbReference type="Pfam" id="PF01455">
    <property type="entry name" value="HupF_HypC"/>
    <property type="match status" value="1"/>
</dbReference>
<reference evidence="2" key="2">
    <citation type="submission" date="2021-05" db="EMBL/GenBank/DDBJ databases">
        <title>Protein family content uncovers lineage relationships and bacterial pathway maintenance mechanisms in DPANN archaea.</title>
        <authorList>
            <person name="Castelle C.J."/>
            <person name="Meheust R."/>
            <person name="Jaffe A.L."/>
            <person name="Seitz K."/>
            <person name="Gong X."/>
            <person name="Baker B.J."/>
            <person name="Banfield J.F."/>
        </authorList>
    </citation>
    <scope>NUCLEOTIDE SEQUENCE</scope>
    <source>
        <strain evidence="2">RIFCSPLOWO2_01_FULL_AR10_48_17</strain>
    </source>
</reference>
<reference evidence="2" key="1">
    <citation type="submission" date="2021-03" db="EMBL/GenBank/DDBJ databases">
        <authorList>
            <person name="Jaffe A."/>
        </authorList>
    </citation>
    <scope>NUCLEOTIDE SEQUENCE</scope>
    <source>
        <strain evidence="2">RIFCSPLOWO2_01_FULL_AR10_48_17</strain>
    </source>
</reference>
<comment type="caution">
    <text evidence="2">The sequence shown here is derived from an EMBL/GenBank/DDBJ whole genome shotgun (WGS) entry which is preliminary data.</text>
</comment>
<evidence type="ECO:0000313" key="2">
    <source>
        <dbReference type="EMBL" id="MBS3061702.1"/>
    </source>
</evidence>
<organism evidence="2 3">
    <name type="scientific">Candidatus Iainarchaeum sp</name>
    <dbReference type="NCBI Taxonomy" id="3101447"/>
    <lineage>
        <taxon>Archaea</taxon>
        <taxon>Candidatus Iainarchaeota</taxon>
        <taxon>Candidatus Iainarchaeia</taxon>
        <taxon>Candidatus Iainarchaeales</taxon>
        <taxon>Candidatus Iainarchaeaceae</taxon>
        <taxon>Candidatus Iainarchaeum</taxon>
    </lineage>
</organism>
<name>A0A8T4L718_9ARCH</name>
<dbReference type="EMBL" id="JAGVWC010000010">
    <property type="protein sequence ID" value="MBS3061702.1"/>
    <property type="molecule type" value="Genomic_DNA"/>
</dbReference>